<dbReference type="Pfam" id="PF13812">
    <property type="entry name" value="PPR_3"/>
    <property type="match status" value="1"/>
</dbReference>
<dbReference type="AlphaFoldDB" id="A0A8H4QXQ7"/>
<dbReference type="EMBL" id="JAACJL010000016">
    <property type="protein sequence ID" value="KAF4619111.1"/>
    <property type="molecule type" value="Genomic_DNA"/>
</dbReference>
<evidence type="ECO:0000313" key="2">
    <source>
        <dbReference type="EMBL" id="KAF4619111.1"/>
    </source>
</evidence>
<keyword evidence="3" id="KW-1185">Reference proteome</keyword>
<organism evidence="2 3">
    <name type="scientific">Agrocybe pediades</name>
    <dbReference type="NCBI Taxonomy" id="84607"/>
    <lineage>
        <taxon>Eukaryota</taxon>
        <taxon>Fungi</taxon>
        <taxon>Dikarya</taxon>
        <taxon>Basidiomycota</taxon>
        <taxon>Agaricomycotina</taxon>
        <taxon>Agaricomycetes</taxon>
        <taxon>Agaricomycetidae</taxon>
        <taxon>Agaricales</taxon>
        <taxon>Agaricineae</taxon>
        <taxon>Strophariaceae</taxon>
        <taxon>Agrocybe</taxon>
    </lineage>
</organism>
<comment type="caution">
    <text evidence="2">The sequence shown here is derived from an EMBL/GenBank/DDBJ whole genome shotgun (WGS) entry which is preliminary data.</text>
</comment>
<protein>
    <submittedName>
        <fullName evidence="2">Uncharacterized protein</fullName>
    </submittedName>
</protein>
<gene>
    <name evidence="2" type="ORF">D9613_005594</name>
</gene>
<proteinExistence type="predicted"/>
<dbReference type="InterPro" id="IPR002885">
    <property type="entry name" value="PPR_rpt"/>
</dbReference>
<name>A0A8H4QXQ7_9AGAR</name>
<evidence type="ECO:0000256" key="1">
    <source>
        <dbReference type="SAM" id="MobiDB-lite"/>
    </source>
</evidence>
<evidence type="ECO:0000313" key="3">
    <source>
        <dbReference type="Proteomes" id="UP000521872"/>
    </source>
</evidence>
<feature type="region of interest" description="Disordered" evidence="1">
    <location>
        <begin position="600"/>
        <end position="638"/>
    </location>
</feature>
<feature type="compositionally biased region" description="Acidic residues" evidence="1">
    <location>
        <begin position="607"/>
        <end position="620"/>
    </location>
</feature>
<dbReference type="Proteomes" id="UP000521872">
    <property type="component" value="Unassembled WGS sequence"/>
</dbReference>
<accession>A0A8H4QXQ7</accession>
<reference evidence="2 3" key="1">
    <citation type="submission" date="2019-12" db="EMBL/GenBank/DDBJ databases">
        <authorList>
            <person name="Floudas D."/>
            <person name="Bentzer J."/>
            <person name="Ahren D."/>
            <person name="Johansson T."/>
            <person name="Persson P."/>
            <person name="Tunlid A."/>
        </authorList>
    </citation>
    <scope>NUCLEOTIDE SEQUENCE [LARGE SCALE GENOMIC DNA]</scope>
    <source>
        <strain evidence="2 3">CBS 102.39</strain>
    </source>
</reference>
<sequence>MRGRVLANSVLAPISHSIKPRTQQAYSHLIRPSSTLATLEHQPSASDPSSSRSTPFYDLSDSLSYEQRVGLRDLINAVETNPSPHHIWANYVHVVALLGSQTLPVEIHQQVLRRCSPPKEYIKEWISKKMADKGDRVRIKKPTFESRFRTVITNIRNSGFQPSLDDYNYVLQQLAVTAHYRGVFNVYEEIKRSGQTPNQTTYAACFQAMAYRLTLPIHPRTKQVLVPQMQTMFKLYMSEMRHFKIPMSAACLDFGLRVLKYTLDSEGFESIMRSGYGIDLSNPDRVALEYQDTASKDQKPEMLLAPFPFTTTALNTTIDMLGILGNVSKMVQAFEVLTQPLPQANQHFFNTFESDEDDDFGVSVDVSSPSRIPPPYAEPNTTTYNILLRHICAAGHATFARHYLVQAMRLDGLAAWNLQRTVDFTLKKQRPLNSIAAPHFAVNRNMFLTVMGETNRDKNLGLLKWLSTKFPRILKRQRDSLKHYKDLRQRLLNAGVQLPSTTMAHRRPPVPPVLDVDIEASPEVPQTKPFNLNLHINILERNVYELQGFERRLEAVLGRTSQRTKERLGRRVWEGKNVYLATQGVRTTVSKDRWRQIVNFKPRTDGEEQASAEEENDEDEDRPRREFNTSRRRYSSTRRTMSTFASIFYPNLRPLVSPTPVLTHRNSEP</sequence>